<dbReference type="EMBL" id="JH170063">
    <property type="protein sequence ID" value="EHB08214.1"/>
    <property type="molecule type" value="Genomic_DNA"/>
</dbReference>
<dbReference type="InterPro" id="IPR014756">
    <property type="entry name" value="Ig_E-set"/>
</dbReference>
<dbReference type="SUPFAM" id="SSF81296">
    <property type="entry name" value="E set domains"/>
    <property type="match status" value="2"/>
</dbReference>
<dbReference type="Gene3D" id="2.60.40.640">
    <property type="match status" value="2"/>
</dbReference>
<feature type="region of interest" description="Disordered" evidence="2">
    <location>
        <begin position="71"/>
        <end position="108"/>
    </location>
</feature>
<dbReference type="STRING" id="10181.G5BG03"/>
<dbReference type="GO" id="GO:0005737">
    <property type="term" value="C:cytoplasm"/>
    <property type="evidence" value="ECO:0007669"/>
    <property type="project" value="TreeGrafter"/>
</dbReference>
<dbReference type="InterPro" id="IPR014752">
    <property type="entry name" value="Arrestin-like_C"/>
</dbReference>
<dbReference type="PANTHER" id="PTHR11188:SF176">
    <property type="entry name" value="ARRESTIN DOMAIN-CONTAINING PROTEIN 1"/>
    <property type="match status" value="1"/>
</dbReference>
<feature type="region of interest" description="Disordered" evidence="2">
    <location>
        <begin position="1"/>
        <end position="32"/>
    </location>
</feature>
<feature type="domain" description="Arrestin C-terminal-like" evidence="3">
    <location>
        <begin position="295"/>
        <end position="419"/>
    </location>
</feature>
<evidence type="ECO:0000256" key="2">
    <source>
        <dbReference type="SAM" id="MobiDB-lite"/>
    </source>
</evidence>
<reference evidence="4 5" key="1">
    <citation type="journal article" date="2011" name="Nature">
        <title>Genome sequencing reveals insights into physiology and longevity of the naked mole rat.</title>
        <authorList>
            <person name="Kim E.B."/>
            <person name="Fang X."/>
            <person name="Fushan A.A."/>
            <person name="Huang Z."/>
            <person name="Lobanov A.V."/>
            <person name="Han L."/>
            <person name="Marino S.M."/>
            <person name="Sun X."/>
            <person name="Turanov A.A."/>
            <person name="Yang P."/>
            <person name="Yim S.H."/>
            <person name="Zhao X."/>
            <person name="Kasaikina M.V."/>
            <person name="Stoletzki N."/>
            <person name="Peng C."/>
            <person name="Polak P."/>
            <person name="Xiong Z."/>
            <person name="Kiezun A."/>
            <person name="Zhu Y."/>
            <person name="Chen Y."/>
            <person name="Kryukov G.V."/>
            <person name="Zhang Q."/>
            <person name="Peshkin L."/>
            <person name="Yang L."/>
            <person name="Bronson R.T."/>
            <person name="Buffenstein R."/>
            <person name="Wang B."/>
            <person name="Han C."/>
            <person name="Li Q."/>
            <person name="Chen L."/>
            <person name="Zhao W."/>
            <person name="Sunyaev S.R."/>
            <person name="Park T.J."/>
            <person name="Zhang G."/>
            <person name="Wang J."/>
            <person name="Gladyshev V.N."/>
        </authorList>
    </citation>
    <scope>NUCLEOTIDE SEQUENCE [LARGE SCALE GENOMIC DNA]</scope>
</reference>
<feature type="region of interest" description="Disordered" evidence="2">
    <location>
        <begin position="425"/>
        <end position="455"/>
    </location>
</feature>
<comment type="similarity">
    <text evidence="1">Belongs to the arrestin family.</text>
</comment>
<evidence type="ECO:0000313" key="4">
    <source>
        <dbReference type="EMBL" id="EHB08214.1"/>
    </source>
</evidence>
<sequence length="564" mass="59353">MHSPSEVLLERGSEEKLKPQRGSSQVLAVGGGGSEWTSQLARAGSIPSAGEENELIVTCVVGEGVVSLPGGNDAMGKGNSVTPKRGGRQDEGQATVPEEPCRAVGKPAGAEGTRTRALCLLLGVEVRSRVSKRDQPPDNQYHYPVTSVLCKPTPLWTGPWERGLTSPSPGGRAIRVTCTGSCGVSNKANDVAWVVEESYFNSTLSLADKGSLPTGEHSFPFQFLLPATAPTSFEGPFGRIVHQVRATIDTPRFSKDHKCSLVFYILSPLNLNSIPDIEQPNVASTTKKFSYKLVKTGSVVLTASTDLRGYVVGQVLRLQADIENQSGKDTSPVVASLLQKVSYKAKRWIYDVRTIAEVEGAAVKAWRRAQWQEQILVPALPQSALPGCSLIHIDYYLQVSMKVPEATVTLPVFVGNIAVNRAPLSPQPGPGPLPGTSSPVVPSAPPQEEAEPVAGGPPFSGLVSLCTKSHSQQQLLPAGLGSAPGALEPCAQDGSPTPNSLHPPLCVSIGATVPYFAEGSGGPLPTTSTLILPPEYSSWGCPYEAPPSYEQSCGSADAGLTPGS</sequence>
<dbReference type="PANTHER" id="PTHR11188">
    <property type="entry name" value="ARRESTIN DOMAIN CONTAINING PROTEIN"/>
    <property type="match status" value="1"/>
</dbReference>
<accession>G5BG03</accession>
<dbReference type="FunFam" id="2.60.40.640:FF:000013">
    <property type="entry name" value="Putative arrestin domain-containing protein 1"/>
    <property type="match status" value="1"/>
</dbReference>
<dbReference type="Pfam" id="PF02752">
    <property type="entry name" value="Arrestin_C"/>
    <property type="match status" value="1"/>
</dbReference>
<dbReference type="eggNOG" id="KOG3780">
    <property type="taxonomic scope" value="Eukaryota"/>
</dbReference>
<dbReference type="AlphaFoldDB" id="G5BG03"/>
<dbReference type="InParanoid" id="G5BG03"/>
<dbReference type="InterPro" id="IPR011022">
    <property type="entry name" value="Arrestin_C-like"/>
</dbReference>
<dbReference type="Pfam" id="PF00339">
    <property type="entry name" value="Arrestin_N"/>
    <property type="match status" value="1"/>
</dbReference>
<dbReference type="GO" id="GO:0031625">
    <property type="term" value="F:ubiquitin protein ligase binding"/>
    <property type="evidence" value="ECO:0007669"/>
    <property type="project" value="TreeGrafter"/>
</dbReference>
<gene>
    <name evidence="4" type="ORF">GW7_03936</name>
</gene>
<proteinExistence type="inferred from homology"/>
<evidence type="ECO:0000256" key="1">
    <source>
        <dbReference type="ARBA" id="ARBA00005298"/>
    </source>
</evidence>
<dbReference type="SMART" id="SM01017">
    <property type="entry name" value="Arrestin_C"/>
    <property type="match status" value="1"/>
</dbReference>
<dbReference type="InterPro" id="IPR011021">
    <property type="entry name" value="Arrestin-like_N"/>
</dbReference>
<dbReference type="FunCoup" id="G5BG03">
    <property type="interactions" value="353"/>
</dbReference>
<feature type="compositionally biased region" description="Basic and acidic residues" evidence="2">
    <location>
        <begin position="8"/>
        <end position="18"/>
    </location>
</feature>
<dbReference type="Proteomes" id="UP000006813">
    <property type="component" value="Unassembled WGS sequence"/>
</dbReference>
<dbReference type="GO" id="GO:0015031">
    <property type="term" value="P:protein transport"/>
    <property type="evidence" value="ECO:0007669"/>
    <property type="project" value="TreeGrafter"/>
</dbReference>
<dbReference type="GO" id="GO:1990756">
    <property type="term" value="F:ubiquitin-like ligase-substrate adaptor activity"/>
    <property type="evidence" value="ECO:0007669"/>
    <property type="project" value="TreeGrafter"/>
</dbReference>
<organism evidence="4 5">
    <name type="scientific">Heterocephalus glaber</name>
    <name type="common">Naked mole rat</name>
    <dbReference type="NCBI Taxonomy" id="10181"/>
    <lineage>
        <taxon>Eukaryota</taxon>
        <taxon>Metazoa</taxon>
        <taxon>Chordata</taxon>
        <taxon>Craniata</taxon>
        <taxon>Vertebrata</taxon>
        <taxon>Euteleostomi</taxon>
        <taxon>Mammalia</taxon>
        <taxon>Eutheria</taxon>
        <taxon>Euarchontoglires</taxon>
        <taxon>Glires</taxon>
        <taxon>Rodentia</taxon>
        <taxon>Hystricomorpha</taxon>
        <taxon>Bathyergidae</taxon>
        <taxon>Heterocephalus</taxon>
    </lineage>
</organism>
<evidence type="ECO:0000313" key="5">
    <source>
        <dbReference type="Proteomes" id="UP000006813"/>
    </source>
</evidence>
<dbReference type="InterPro" id="IPR050357">
    <property type="entry name" value="Arrestin_domain-protein"/>
</dbReference>
<evidence type="ECO:0000259" key="3">
    <source>
        <dbReference type="SMART" id="SM01017"/>
    </source>
</evidence>
<protein>
    <submittedName>
        <fullName evidence="4">Arrestin domain-containing protein 1</fullName>
    </submittedName>
</protein>
<name>G5BG03_HETGA</name>